<keyword evidence="3" id="KW-1185">Reference proteome</keyword>
<gene>
    <name evidence="2" type="ORF">MRAB57_1463</name>
</gene>
<name>A0A2U3NQ64_9MYCO</name>
<organism evidence="2 3">
    <name type="scientific">Mycobacterium rhizamassiliense</name>
    <dbReference type="NCBI Taxonomy" id="1841860"/>
    <lineage>
        <taxon>Bacteria</taxon>
        <taxon>Bacillati</taxon>
        <taxon>Actinomycetota</taxon>
        <taxon>Actinomycetes</taxon>
        <taxon>Mycobacteriales</taxon>
        <taxon>Mycobacteriaceae</taxon>
        <taxon>Mycobacterium</taxon>
    </lineage>
</organism>
<dbReference type="InterPro" id="IPR036465">
    <property type="entry name" value="vWFA_dom_sf"/>
</dbReference>
<dbReference type="EMBL" id="FUFA01000002">
    <property type="protein sequence ID" value="SPM33659.1"/>
    <property type="molecule type" value="Genomic_DNA"/>
</dbReference>
<reference evidence="2 3" key="1">
    <citation type="submission" date="2017-01" db="EMBL/GenBank/DDBJ databases">
        <authorList>
            <consortium name="Urmite Genomes"/>
        </authorList>
    </citation>
    <scope>NUCLEOTIDE SEQUENCE [LARGE SCALE GENOMIC DNA]</scope>
    <source>
        <strain evidence="2 3">AB57</strain>
    </source>
</reference>
<dbReference type="SUPFAM" id="SSF53300">
    <property type="entry name" value="vWA-like"/>
    <property type="match status" value="1"/>
</dbReference>
<feature type="transmembrane region" description="Helical" evidence="1">
    <location>
        <begin position="6"/>
        <end position="31"/>
    </location>
</feature>
<keyword evidence="1" id="KW-1133">Transmembrane helix</keyword>
<evidence type="ECO:0000313" key="2">
    <source>
        <dbReference type="EMBL" id="SPM33659.1"/>
    </source>
</evidence>
<feature type="transmembrane region" description="Helical" evidence="1">
    <location>
        <begin position="316"/>
        <end position="336"/>
    </location>
</feature>
<keyword evidence="1" id="KW-0812">Transmembrane</keyword>
<dbReference type="STRING" id="1841860.GCA_900157375_01464"/>
<dbReference type="AlphaFoldDB" id="A0A2U3NQ64"/>
<keyword evidence="1" id="KW-0472">Membrane</keyword>
<protein>
    <submittedName>
        <fullName evidence="2">Secreted protein containing bacterial Ig-like domain and vWFA domain</fullName>
    </submittedName>
</protein>
<dbReference type="Proteomes" id="UP000240988">
    <property type="component" value="Unassembled WGS sequence"/>
</dbReference>
<evidence type="ECO:0000313" key="3">
    <source>
        <dbReference type="Proteomes" id="UP000240988"/>
    </source>
</evidence>
<proteinExistence type="predicted"/>
<dbReference type="OrthoDB" id="9814325at2"/>
<sequence>MTFQPIAPVAVLIAIAILLVGIRMAALYRVLVRTGTGRYRRVVLRWSALTAAGLLLVLAAGRPGLPHDTGQANAKPAKTGAANANIFFVVDRSVDGRVEDYADGKSRLSGIRSDITALIDQYPRARFSIIEFASKAGVDWPLSDDVWSLKPFVKGLSAYTEVPEDAMYQVNIAAANDVLRTQLDSATKQYKDSKNLVFYFGEGAGGSRTAQSGFDIAHGAIAGGAVLGYGTPAGGLIPMGFYNGNLVYMWDKQNNRAANSAINEDGLKAIAAELGVPYFHRDNSPITPVVPAVDLSSPAPGDTPVSGSVSVERTELYWLFTGLAAVLALGETFLTLREFRRNRIPRRVRQ</sequence>
<evidence type="ECO:0000256" key="1">
    <source>
        <dbReference type="SAM" id="Phobius"/>
    </source>
</evidence>
<dbReference type="Gene3D" id="3.40.50.410">
    <property type="entry name" value="von Willebrand factor, type A domain"/>
    <property type="match status" value="1"/>
</dbReference>
<accession>A0A2U3NQ64</accession>
<dbReference type="RefSeq" id="WP_077086989.1">
    <property type="nucleotide sequence ID" value="NZ_LT721901.1"/>
</dbReference>